<feature type="transmembrane region" description="Helical" evidence="7">
    <location>
        <begin position="96"/>
        <end position="115"/>
    </location>
</feature>
<comment type="subcellular location">
    <subcellularLocation>
        <location evidence="1">Membrane</location>
        <topology evidence="1">Multi-pass membrane protein</topology>
    </subcellularLocation>
</comment>
<evidence type="ECO:0000313" key="10">
    <source>
        <dbReference type="Proteomes" id="UP001219568"/>
    </source>
</evidence>
<evidence type="ECO:0000256" key="5">
    <source>
        <dbReference type="ARBA" id="ARBA00038359"/>
    </source>
</evidence>
<dbReference type="Pfam" id="PF20684">
    <property type="entry name" value="Fung_rhodopsin"/>
    <property type="match status" value="1"/>
</dbReference>
<reference evidence="9" key="2">
    <citation type="submission" date="2023-01" db="EMBL/GenBank/DDBJ databases">
        <authorList>
            <person name="Petersen C."/>
        </authorList>
    </citation>
    <scope>NUCLEOTIDE SEQUENCE</scope>
    <source>
        <strain evidence="9">IBT 15450</strain>
    </source>
</reference>
<proteinExistence type="inferred from homology"/>
<dbReference type="PANTHER" id="PTHR33048:SF167">
    <property type="entry name" value="INTEGRAL MEMBRANE PROTEIN"/>
    <property type="match status" value="1"/>
</dbReference>
<dbReference type="EMBL" id="JAQJZL010000004">
    <property type="protein sequence ID" value="KAJ6045240.1"/>
    <property type="molecule type" value="Genomic_DNA"/>
</dbReference>
<keyword evidence="2 7" id="KW-0812">Transmembrane</keyword>
<keyword evidence="3 7" id="KW-1133">Transmembrane helix</keyword>
<sequence>MALFLQSKSMSAFGLTLQTLIATRLTFFVTFALVNTSFNIFTDVLFATIPIPIIWNLKMRRKVWLYLIGILSLDMCPFFPFEVIVQSQKSSYLTHYLEYSAVIFGVLTVIYQIAFQTTQDQYLDDWILFWATAQFNTRILAACIPSLKPLESTVLKRSEYSNSNSQTRGPYGRHSRRHAPTGTGGSIPTTWRGSGNHMWSVHRGDQYMLQDLGSRDSSDHFPEGCPNGEYIVTAAYAEERSATVATQPPGQEHQTKNENIRTTEVIVN</sequence>
<evidence type="ECO:0000313" key="9">
    <source>
        <dbReference type="EMBL" id="KAJ6045240.1"/>
    </source>
</evidence>
<feature type="domain" description="Rhodopsin" evidence="8">
    <location>
        <begin position="30"/>
        <end position="150"/>
    </location>
</feature>
<reference evidence="9" key="1">
    <citation type="journal article" date="2023" name="IMA Fungus">
        <title>Comparative genomic study of the Penicillium genus elucidates a diverse pangenome and 15 lateral gene transfer events.</title>
        <authorList>
            <person name="Petersen C."/>
            <person name="Sorensen T."/>
            <person name="Nielsen M.R."/>
            <person name="Sondergaard T.E."/>
            <person name="Sorensen J.L."/>
            <person name="Fitzpatrick D.A."/>
            <person name="Frisvad J.C."/>
            <person name="Nielsen K.L."/>
        </authorList>
    </citation>
    <scope>NUCLEOTIDE SEQUENCE</scope>
    <source>
        <strain evidence="9">IBT 15450</strain>
    </source>
</reference>
<dbReference type="InterPro" id="IPR049326">
    <property type="entry name" value="Rhodopsin_dom_fungi"/>
</dbReference>
<accession>A0AAD6IFY9</accession>
<evidence type="ECO:0000256" key="7">
    <source>
        <dbReference type="SAM" id="Phobius"/>
    </source>
</evidence>
<gene>
    <name evidence="9" type="ORF">N7460_006595</name>
</gene>
<dbReference type="Proteomes" id="UP001219568">
    <property type="component" value="Unassembled WGS sequence"/>
</dbReference>
<evidence type="ECO:0000259" key="8">
    <source>
        <dbReference type="Pfam" id="PF20684"/>
    </source>
</evidence>
<dbReference type="PANTHER" id="PTHR33048">
    <property type="entry name" value="PTH11-LIKE INTEGRAL MEMBRANE PROTEIN (AFU_ORTHOLOGUE AFUA_5G11245)"/>
    <property type="match status" value="1"/>
</dbReference>
<keyword evidence="4 7" id="KW-0472">Membrane</keyword>
<evidence type="ECO:0000256" key="6">
    <source>
        <dbReference type="SAM" id="MobiDB-lite"/>
    </source>
</evidence>
<comment type="caution">
    <text evidence="9">The sequence shown here is derived from an EMBL/GenBank/DDBJ whole genome shotgun (WGS) entry which is preliminary data.</text>
</comment>
<feature type="transmembrane region" description="Helical" evidence="7">
    <location>
        <begin position="63"/>
        <end position="84"/>
    </location>
</feature>
<evidence type="ECO:0000256" key="4">
    <source>
        <dbReference type="ARBA" id="ARBA00023136"/>
    </source>
</evidence>
<feature type="transmembrane region" description="Helical" evidence="7">
    <location>
        <begin position="12"/>
        <end position="33"/>
    </location>
</feature>
<dbReference type="AlphaFoldDB" id="A0AAD6IFY9"/>
<evidence type="ECO:0000256" key="1">
    <source>
        <dbReference type="ARBA" id="ARBA00004141"/>
    </source>
</evidence>
<evidence type="ECO:0000256" key="3">
    <source>
        <dbReference type="ARBA" id="ARBA00022989"/>
    </source>
</evidence>
<dbReference type="InterPro" id="IPR052337">
    <property type="entry name" value="SAT4-like"/>
</dbReference>
<evidence type="ECO:0000256" key="2">
    <source>
        <dbReference type="ARBA" id="ARBA00022692"/>
    </source>
</evidence>
<protein>
    <recommendedName>
        <fullName evidence="8">Rhodopsin domain-containing protein</fullName>
    </recommendedName>
</protein>
<keyword evidence="10" id="KW-1185">Reference proteome</keyword>
<comment type="similarity">
    <text evidence="5">Belongs to the SAT4 family.</text>
</comment>
<name>A0AAD6IFY9_PENCN</name>
<feature type="region of interest" description="Disordered" evidence="6">
    <location>
        <begin position="158"/>
        <end position="192"/>
    </location>
</feature>
<dbReference type="GO" id="GO:0016020">
    <property type="term" value="C:membrane"/>
    <property type="evidence" value="ECO:0007669"/>
    <property type="project" value="UniProtKB-SubCell"/>
</dbReference>
<organism evidence="9 10">
    <name type="scientific">Penicillium canescens</name>
    <dbReference type="NCBI Taxonomy" id="5083"/>
    <lineage>
        <taxon>Eukaryota</taxon>
        <taxon>Fungi</taxon>
        <taxon>Dikarya</taxon>
        <taxon>Ascomycota</taxon>
        <taxon>Pezizomycotina</taxon>
        <taxon>Eurotiomycetes</taxon>
        <taxon>Eurotiomycetidae</taxon>
        <taxon>Eurotiales</taxon>
        <taxon>Aspergillaceae</taxon>
        <taxon>Penicillium</taxon>
    </lineage>
</organism>